<evidence type="ECO:0000313" key="1">
    <source>
        <dbReference type="EMBL" id="KAL0098540.1"/>
    </source>
</evidence>
<sequence length="133" mass="13319">MSPGSNATLGGLVKRGGYNRRAHSAQGRNSSGGSLGLGGGPTIRGASRISGCPGGKISTFRILGRSELVVLSGDPSAIGFRLVLPRRVFLGFGGPAGKSTGASAFASINPPPFAGVASSMESYPQLNSKGTSR</sequence>
<gene>
    <name evidence="2" type="ORF">PUN28_019733</name>
    <name evidence="1" type="ORF">PUN28_020496</name>
</gene>
<dbReference type="AlphaFoldDB" id="A0AAW2E6G2"/>
<dbReference type="EMBL" id="JADYXP020000053">
    <property type="protein sequence ID" value="KAL0098540.1"/>
    <property type="molecule type" value="Genomic_DNA"/>
</dbReference>
<reference evidence="1 3" key="1">
    <citation type="submission" date="2023-03" db="EMBL/GenBank/DDBJ databases">
        <title>High recombination rates correlate with genetic variation in Cardiocondyla obscurior ants.</title>
        <authorList>
            <person name="Errbii M."/>
        </authorList>
    </citation>
    <scope>NUCLEOTIDE SEQUENCE [LARGE SCALE GENOMIC DNA]</scope>
    <source>
        <strain evidence="1">Alpha-2009</strain>
        <tissue evidence="1">Whole body</tissue>
    </source>
</reference>
<protein>
    <submittedName>
        <fullName evidence="1">Uncharacterized protein</fullName>
    </submittedName>
</protein>
<dbReference type="EMBL" id="JADYXP020000026">
    <property type="protein sequence ID" value="KAL0100590.1"/>
    <property type="molecule type" value="Genomic_DNA"/>
</dbReference>
<name>A0AAW2E6G2_9HYME</name>
<organism evidence="1 3">
    <name type="scientific">Cardiocondyla obscurior</name>
    <dbReference type="NCBI Taxonomy" id="286306"/>
    <lineage>
        <taxon>Eukaryota</taxon>
        <taxon>Metazoa</taxon>
        <taxon>Ecdysozoa</taxon>
        <taxon>Arthropoda</taxon>
        <taxon>Hexapoda</taxon>
        <taxon>Insecta</taxon>
        <taxon>Pterygota</taxon>
        <taxon>Neoptera</taxon>
        <taxon>Endopterygota</taxon>
        <taxon>Hymenoptera</taxon>
        <taxon>Apocrita</taxon>
        <taxon>Aculeata</taxon>
        <taxon>Formicoidea</taxon>
        <taxon>Formicidae</taxon>
        <taxon>Myrmicinae</taxon>
        <taxon>Cardiocondyla</taxon>
    </lineage>
</organism>
<proteinExistence type="predicted"/>
<accession>A0AAW2E6G2</accession>
<keyword evidence="3" id="KW-1185">Reference proteome</keyword>
<dbReference type="Proteomes" id="UP001430953">
    <property type="component" value="Unassembled WGS sequence"/>
</dbReference>
<evidence type="ECO:0000313" key="3">
    <source>
        <dbReference type="Proteomes" id="UP001430953"/>
    </source>
</evidence>
<comment type="caution">
    <text evidence="1">The sequence shown here is derived from an EMBL/GenBank/DDBJ whole genome shotgun (WGS) entry which is preliminary data.</text>
</comment>
<evidence type="ECO:0000313" key="2">
    <source>
        <dbReference type="EMBL" id="KAL0100590.1"/>
    </source>
</evidence>